<keyword evidence="2" id="KW-1185">Reference proteome</keyword>
<sequence>MLFAPYIGPKEFADTFVEVDLNCLSGNGNTDPSAALLSILRRASSLADRWCKQILRSTIDTEIRMFHPAMDGTITVWPFYTPIRQVLNLQYQFDGQTEWHDIDITTNLHVLDAMFKYSGRHFNNGLNMFVQYTYVNGFPVSTLANDVVAGADTLTLLDTSGIRQGDKLSIYDGENSEIVTVLSVSGNTITTLPLLYQHAKYTHISGMPNDISQATGMIAANLISRGSDGKTVVGDKEFKEQWASDSVITSDIQVLLQPYRVNL</sequence>
<dbReference type="RefSeq" id="WP_021296067.1">
    <property type="nucleotide sequence ID" value="NZ_AURB01000124.1"/>
</dbReference>
<accession>T0BU80</accession>
<protein>
    <submittedName>
        <fullName evidence="1">Uncharacterized protein</fullName>
    </submittedName>
</protein>
<evidence type="ECO:0000313" key="1">
    <source>
        <dbReference type="EMBL" id="UNO48042.1"/>
    </source>
</evidence>
<reference evidence="2" key="1">
    <citation type="journal article" date="2022" name="G3 (Bethesda)">
        <title>Unveiling the complete genome sequence of Alicyclobacillus acidoterrestris DSM 3922T, a taint-producing strain.</title>
        <authorList>
            <person name="Leonardo I.C."/>
            <person name="Barreto Crespo M.T."/>
            <person name="Gaspar F.B."/>
        </authorList>
    </citation>
    <scope>NUCLEOTIDE SEQUENCE [LARGE SCALE GENOMIC DNA]</scope>
    <source>
        <strain evidence="2">DSM 3922</strain>
    </source>
</reference>
<proteinExistence type="predicted"/>
<organism evidence="1 2">
    <name type="scientific">Alicyclobacillus acidoterrestris (strain ATCC 49025 / DSM 3922 / CIP 106132 / NCIMB 13137 / GD3B)</name>
    <dbReference type="NCBI Taxonomy" id="1356854"/>
    <lineage>
        <taxon>Bacteria</taxon>
        <taxon>Bacillati</taxon>
        <taxon>Bacillota</taxon>
        <taxon>Bacilli</taxon>
        <taxon>Bacillales</taxon>
        <taxon>Alicyclobacillaceae</taxon>
        <taxon>Alicyclobacillus</taxon>
    </lineage>
</organism>
<accession>A0A9E6ZED0</accession>
<dbReference type="KEGG" id="aaco:K1I37_15320"/>
<dbReference type="AlphaFoldDB" id="T0BU80"/>
<dbReference type="STRING" id="1356854.N007_05110"/>
<name>T0BU80_ALIAG</name>
<dbReference type="Proteomes" id="UP000829401">
    <property type="component" value="Chromosome"/>
</dbReference>
<gene>
    <name evidence="1" type="ORF">K1I37_15320</name>
</gene>
<dbReference type="EMBL" id="CP080467">
    <property type="protein sequence ID" value="UNO48042.1"/>
    <property type="molecule type" value="Genomic_DNA"/>
</dbReference>
<evidence type="ECO:0000313" key="2">
    <source>
        <dbReference type="Proteomes" id="UP000829401"/>
    </source>
</evidence>